<dbReference type="CDD" id="cd13840">
    <property type="entry name" value="SMBP_like"/>
    <property type="match status" value="1"/>
</dbReference>
<dbReference type="GO" id="GO:0046872">
    <property type="term" value="F:metal ion binding"/>
    <property type="evidence" value="ECO:0007669"/>
    <property type="project" value="InterPro"/>
</dbReference>
<dbReference type="PROSITE" id="PS51257">
    <property type="entry name" value="PROKAR_LIPOPROTEIN"/>
    <property type="match status" value="1"/>
</dbReference>
<dbReference type="RefSeq" id="WP_074722812.1">
    <property type="nucleotide sequence ID" value="NZ_FOFX01000120.1"/>
</dbReference>
<name>A0A1H9HLZ0_9PROT</name>
<accession>A0A1H9HLZ0</accession>
<dbReference type="InterPro" id="IPR031877">
    <property type="entry name" value="SmbP"/>
</dbReference>
<organism evidence="1 2">
    <name type="scientific">Nitrosomonas ureae</name>
    <dbReference type="NCBI Taxonomy" id="44577"/>
    <lineage>
        <taxon>Bacteria</taxon>
        <taxon>Pseudomonadati</taxon>
        <taxon>Pseudomonadota</taxon>
        <taxon>Betaproteobacteria</taxon>
        <taxon>Nitrosomonadales</taxon>
        <taxon>Nitrosomonadaceae</taxon>
        <taxon>Nitrosomonas</taxon>
    </lineage>
</organism>
<gene>
    <name evidence="1" type="ORF">SAMN05421510_11203</name>
</gene>
<dbReference type="AlphaFoldDB" id="A0A1H9HLZ0"/>
<dbReference type="Pfam" id="PF16785">
    <property type="entry name" value="SMBP"/>
    <property type="match status" value="1"/>
</dbReference>
<dbReference type="OrthoDB" id="8549505at2"/>
<dbReference type="Proteomes" id="UP000181998">
    <property type="component" value="Unassembled WGS sequence"/>
</dbReference>
<evidence type="ECO:0000313" key="1">
    <source>
        <dbReference type="EMBL" id="SEQ63335.1"/>
    </source>
</evidence>
<proteinExistence type="predicted"/>
<protein>
    <submittedName>
        <fullName evidence="1">Small metal-binding protein</fullName>
    </submittedName>
</protein>
<reference evidence="1 2" key="1">
    <citation type="submission" date="2016-10" db="EMBL/GenBank/DDBJ databases">
        <authorList>
            <person name="de Groot N.N."/>
        </authorList>
    </citation>
    <scope>NUCLEOTIDE SEQUENCE [LARGE SCALE GENOMIC DNA]</scope>
    <source>
        <strain evidence="1 2">Nm9</strain>
    </source>
</reference>
<dbReference type="Gene3D" id="1.20.120.660">
    <property type="entry name" value="IL-4 antagonist (De novo design) like domain"/>
    <property type="match status" value="1"/>
</dbReference>
<sequence>MKSSYHFTTKKFVEILFSCISIISILTLSGCSGENHLHQAIKHSKASIIAGDGATIALQSTYAIIHALSIPDQEYVSSAGRIHLALAIVSLEQAIENGNYEEDDLARDAARMAVAHFKEVRK</sequence>
<evidence type="ECO:0000313" key="2">
    <source>
        <dbReference type="Proteomes" id="UP000181998"/>
    </source>
</evidence>
<dbReference type="EMBL" id="FOFX01000120">
    <property type="protein sequence ID" value="SEQ63335.1"/>
    <property type="molecule type" value="Genomic_DNA"/>
</dbReference>